<proteinExistence type="predicted"/>
<dbReference type="Proteomes" id="UP001559025">
    <property type="component" value="Unassembled WGS sequence"/>
</dbReference>
<organism evidence="5 6">
    <name type="scientific">Neoaquamicrobium sediminum</name>
    <dbReference type="NCBI Taxonomy" id="1849104"/>
    <lineage>
        <taxon>Bacteria</taxon>
        <taxon>Pseudomonadati</taxon>
        <taxon>Pseudomonadota</taxon>
        <taxon>Alphaproteobacteria</taxon>
        <taxon>Hyphomicrobiales</taxon>
        <taxon>Phyllobacteriaceae</taxon>
        <taxon>Neoaquamicrobium</taxon>
    </lineage>
</organism>
<keyword evidence="2" id="KW-0812">Transmembrane</keyword>
<dbReference type="InterPro" id="IPR000184">
    <property type="entry name" value="Bac_surfAg_D15"/>
</dbReference>
<evidence type="ECO:0000313" key="6">
    <source>
        <dbReference type="Proteomes" id="UP001559025"/>
    </source>
</evidence>
<dbReference type="Gene3D" id="2.40.160.50">
    <property type="entry name" value="membrane protein fhac: a member of the omp85/tpsb transporter family"/>
    <property type="match status" value="1"/>
</dbReference>
<evidence type="ECO:0000256" key="1">
    <source>
        <dbReference type="ARBA" id="ARBA00004370"/>
    </source>
</evidence>
<comment type="caution">
    <text evidence="5">The sequence shown here is derived from an EMBL/GenBank/DDBJ whole genome shotgun (WGS) entry which is preliminary data.</text>
</comment>
<feature type="domain" description="Bacterial surface antigen (D15)" evidence="4">
    <location>
        <begin position="320"/>
        <end position="621"/>
    </location>
</feature>
<evidence type="ECO:0000256" key="2">
    <source>
        <dbReference type="ARBA" id="ARBA00022452"/>
    </source>
</evidence>
<dbReference type="EMBL" id="JAZHFV010000002">
    <property type="protein sequence ID" value="MEX4007698.1"/>
    <property type="molecule type" value="Genomic_DNA"/>
</dbReference>
<dbReference type="PANTHER" id="PTHR12815:SF42">
    <property type="entry name" value="BACTERIAL SURFACE ANTIGEN (D15) DOMAIN-CONTAINING PROTEIN"/>
    <property type="match status" value="1"/>
</dbReference>
<dbReference type="Gene3D" id="3.10.20.310">
    <property type="entry name" value="membrane protein fhac"/>
    <property type="match status" value="1"/>
</dbReference>
<sequence>MAAPLPAHAFEIFGLKLFGRDEPAEEDLVIGEPQNYDVEFAVGEDEDGLERKLRGASTLWADREEPASGAAGLLAKARGDYRRLLATLYSEGRYGGTISIRIDGREAAELAPDATLAEPATVLVTVDPGPLFTFREAEIVNQAPPATNRRDEVDDPREEGFAAGEVAKSGAVLRAERLAVEAWRQQGHAKAEIADRRVEAAHDADVIDARITVDPGQKAYYGPVTVEGAERIDPEWLAWMTGLRQGQEYDPDDIKRAGTRIARLDVFRAARFQEAEMLDANGMLPITYIVQERLPRRFGVGGTYSTIDGLGLETFWLHRNLFGRAERLRVEAKVAGIGETFKPDEFTYRVGATFVKPGVYTPDTDFTASLFGDREVLDAYTRTAVTATGGFTHLFSEELSAKLFLMGGRARFDDDEFGRRDFTTVGVSGSLSYDSRDNAADATEGLFLEATAYPFYEFEYGNPAFKATAEARAYYGFGAENRFVLAGRLKLGMLTGPSIAELPPDMLFFAGGGGSVRGYGYRNIGVPTAAGNVIGGRSLAEASVEARVRVTDSIGVVGFVDAGYVGEDTIPSFNEDVRVGAGVGLRYITGLGPIRLDVAVPLDRREGDPSVGVYVGIGQAF</sequence>
<keyword evidence="6" id="KW-1185">Reference proteome</keyword>
<protein>
    <submittedName>
        <fullName evidence="5">Autotransporter assembly complex family protein</fullName>
    </submittedName>
</protein>
<keyword evidence="2" id="KW-1134">Transmembrane beta strand</keyword>
<dbReference type="PANTHER" id="PTHR12815">
    <property type="entry name" value="SORTING AND ASSEMBLY MACHINERY SAMM50 PROTEIN FAMILY MEMBER"/>
    <property type="match status" value="1"/>
</dbReference>
<keyword evidence="3" id="KW-0472">Membrane</keyword>
<comment type="subcellular location">
    <subcellularLocation>
        <location evidence="1">Membrane</location>
    </subcellularLocation>
</comment>
<dbReference type="Pfam" id="PF01103">
    <property type="entry name" value="Omp85"/>
    <property type="match status" value="1"/>
</dbReference>
<dbReference type="InterPro" id="IPR039910">
    <property type="entry name" value="D15-like"/>
</dbReference>
<reference evidence="5 6" key="1">
    <citation type="submission" date="2024-01" db="EMBL/GenBank/DDBJ databases">
        <title>New evidence supports the origin of RcGTA from prophage.</title>
        <authorList>
            <person name="Xu Y."/>
            <person name="Liu B."/>
            <person name="Chen F."/>
        </authorList>
    </citation>
    <scope>NUCLEOTIDE SEQUENCE [LARGE SCALE GENOMIC DNA]</scope>
    <source>
        <strain evidence="5 6">CBW1107-2</strain>
    </source>
</reference>
<gene>
    <name evidence="5" type="ORF">V1479_10320</name>
</gene>
<evidence type="ECO:0000256" key="3">
    <source>
        <dbReference type="ARBA" id="ARBA00023136"/>
    </source>
</evidence>
<evidence type="ECO:0000313" key="5">
    <source>
        <dbReference type="EMBL" id="MEX4007698.1"/>
    </source>
</evidence>
<evidence type="ECO:0000259" key="4">
    <source>
        <dbReference type="Pfam" id="PF01103"/>
    </source>
</evidence>
<name>A0ABV3WSQ0_9HYPH</name>
<accession>A0ABV3WSQ0</accession>
<dbReference type="RefSeq" id="WP_368802862.1">
    <property type="nucleotide sequence ID" value="NZ_JAZHFV010000002.1"/>
</dbReference>